<keyword evidence="2" id="KW-1185">Reference proteome</keyword>
<dbReference type="AlphaFoldDB" id="A0A9N9K652"/>
<name>A0A9N9K652_9GLOM</name>
<evidence type="ECO:0000313" key="2">
    <source>
        <dbReference type="Proteomes" id="UP000789396"/>
    </source>
</evidence>
<dbReference type="EMBL" id="CAJVPZ010084551">
    <property type="protein sequence ID" value="CAG8810785.1"/>
    <property type="molecule type" value="Genomic_DNA"/>
</dbReference>
<protein>
    <submittedName>
        <fullName evidence="1">11143_t:CDS:1</fullName>
    </submittedName>
</protein>
<reference evidence="1" key="1">
    <citation type="submission" date="2021-06" db="EMBL/GenBank/DDBJ databases">
        <authorList>
            <person name="Kallberg Y."/>
            <person name="Tangrot J."/>
            <person name="Rosling A."/>
        </authorList>
    </citation>
    <scope>NUCLEOTIDE SEQUENCE</scope>
    <source>
        <strain evidence="1">IN212</strain>
    </source>
</reference>
<feature type="non-terminal residue" evidence="1">
    <location>
        <position position="181"/>
    </location>
</feature>
<comment type="caution">
    <text evidence="1">The sequence shown here is derived from an EMBL/GenBank/DDBJ whole genome shotgun (WGS) entry which is preliminary data.</text>
</comment>
<dbReference type="Proteomes" id="UP000789396">
    <property type="component" value="Unassembled WGS sequence"/>
</dbReference>
<sequence length="181" mass="20576">VNVMLWPEHATTNYIPCLHKTLQSFIDLLEQETHFFLRGPYNRNTISQLYRVVQDNILNLDIAKKDAQHEVSYSKIGPEDLLDINKTVKSLHMILEGLALSGVIEEELMKDRREGTIEIRIEDKCDHASIFDQVTLYTNVDESSPTVGTAPGSEEDLTKLLEIIRPICTDLSETCQMCLAD</sequence>
<accession>A0A9N9K652</accession>
<gene>
    <name evidence="1" type="ORF">RFULGI_LOCUS18732</name>
</gene>
<evidence type="ECO:0000313" key="1">
    <source>
        <dbReference type="EMBL" id="CAG8810785.1"/>
    </source>
</evidence>
<proteinExistence type="predicted"/>
<dbReference type="OrthoDB" id="2274698at2759"/>
<feature type="non-terminal residue" evidence="1">
    <location>
        <position position="1"/>
    </location>
</feature>
<organism evidence="1 2">
    <name type="scientific">Racocetra fulgida</name>
    <dbReference type="NCBI Taxonomy" id="60492"/>
    <lineage>
        <taxon>Eukaryota</taxon>
        <taxon>Fungi</taxon>
        <taxon>Fungi incertae sedis</taxon>
        <taxon>Mucoromycota</taxon>
        <taxon>Glomeromycotina</taxon>
        <taxon>Glomeromycetes</taxon>
        <taxon>Diversisporales</taxon>
        <taxon>Gigasporaceae</taxon>
        <taxon>Racocetra</taxon>
    </lineage>
</organism>